<keyword evidence="3" id="KW-0804">Transcription</keyword>
<dbReference type="InterPro" id="IPR050679">
    <property type="entry name" value="Bact_HTH_transcr_reg"/>
</dbReference>
<dbReference type="Pfam" id="PF00392">
    <property type="entry name" value="GntR"/>
    <property type="match status" value="1"/>
</dbReference>
<proteinExistence type="predicted"/>
<dbReference type="GO" id="GO:0003677">
    <property type="term" value="F:DNA binding"/>
    <property type="evidence" value="ECO:0007669"/>
    <property type="project" value="UniProtKB-UniRule"/>
</dbReference>
<dbReference type="Proteomes" id="UP000250143">
    <property type="component" value="Chromosome"/>
</dbReference>
<reference evidence="8 11" key="2">
    <citation type="submission" date="2018-09" db="EMBL/GenBank/DDBJ databases">
        <title>Murine metabolic-syndrome-specific gut microbial biobank.</title>
        <authorList>
            <person name="Liu C."/>
        </authorList>
    </citation>
    <scope>NUCLEOTIDE SEQUENCE [LARGE SCALE GENOMIC DNA]</scope>
    <source>
        <strain evidence="8 11">C-30</strain>
    </source>
</reference>
<keyword evidence="2" id="KW-0238">DNA-binding</keyword>
<dbReference type="NCBIfam" id="TIGR02404">
    <property type="entry name" value="trehalos_R_Bsub"/>
    <property type="match status" value="1"/>
</dbReference>
<keyword evidence="1" id="KW-0805">Transcription regulation</keyword>
<keyword evidence="9" id="KW-1185">Reference proteome</keyword>
<dbReference type="PANTHER" id="PTHR44846">
    <property type="entry name" value="MANNOSYL-D-GLYCERATE TRANSPORT/METABOLISM SYSTEM REPRESSOR MNGR-RELATED"/>
    <property type="match status" value="1"/>
</dbReference>
<dbReference type="InterPro" id="IPR036390">
    <property type="entry name" value="WH_DNA-bd_sf"/>
</dbReference>
<dbReference type="SUPFAM" id="SSF64288">
    <property type="entry name" value="Chorismate lyase-like"/>
    <property type="match status" value="1"/>
</dbReference>
<dbReference type="SMART" id="SM00345">
    <property type="entry name" value="HTH_GNTR"/>
    <property type="match status" value="1"/>
</dbReference>
<evidence type="ECO:0000313" key="8">
    <source>
        <dbReference type="EMBL" id="RXV74572.1"/>
    </source>
</evidence>
<dbReference type="InterPro" id="IPR028978">
    <property type="entry name" value="Chorismate_lyase_/UTRA_dom_sf"/>
</dbReference>
<evidence type="ECO:0000313" key="10">
    <source>
        <dbReference type="Proteomes" id="UP000250153"/>
    </source>
</evidence>
<dbReference type="EMBL" id="QZFR01000028">
    <property type="protein sequence ID" value="RXV74572.1"/>
    <property type="molecule type" value="Genomic_DNA"/>
</dbReference>
<dbReference type="Proteomes" id="UP000289316">
    <property type="component" value="Unassembled WGS sequence"/>
</dbReference>
<dbReference type="EMBL" id="CP023566">
    <property type="protein sequence ID" value="AWZ40275.1"/>
    <property type="molecule type" value="Genomic_DNA"/>
</dbReference>
<evidence type="ECO:0000313" key="6">
    <source>
        <dbReference type="EMBL" id="AWZ39311.1"/>
    </source>
</evidence>
<dbReference type="Pfam" id="PF07702">
    <property type="entry name" value="UTRA"/>
    <property type="match status" value="1"/>
</dbReference>
<dbReference type="CDD" id="cd07377">
    <property type="entry name" value="WHTH_GntR"/>
    <property type="match status" value="1"/>
</dbReference>
<organism evidence="8 11">
    <name type="scientific">Ligilactobacillus murinus</name>
    <dbReference type="NCBI Taxonomy" id="1622"/>
    <lineage>
        <taxon>Bacteria</taxon>
        <taxon>Bacillati</taxon>
        <taxon>Bacillota</taxon>
        <taxon>Bacilli</taxon>
        <taxon>Lactobacillales</taxon>
        <taxon>Lactobacillaceae</taxon>
        <taxon>Ligilactobacillus</taxon>
    </lineage>
</organism>
<evidence type="ECO:0000313" key="9">
    <source>
        <dbReference type="Proteomes" id="UP000250143"/>
    </source>
</evidence>
<dbReference type="Proteomes" id="UP000250153">
    <property type="component" value="Chromosome"/>
</dbReference>
<dbReference type="Gene3D" id="3.40.1410.10">
    <property type="entry name" value="Chorismate lyase-like"/>
    <property type="match status" value="1"/>
</dbReference>
<dbReference type="RefSeq" id="WP_004050005.1">
    <property type="nucleotide sequence ID" value="NZ_BDFM01000240.1"/>
</dbReference>
<dbReference type="EMBL" id="CP023565">
    <property type="protein sequence ID" value="AWZ39311.1"/>
    <property type="molecule type" value="Genomic_DNA"/>
</dbReference>
<feature type="domain" description="HTH gntR-type" evidence="5">
    <location>
        <begin position="2"/>
        <end position="70"/>
    </location>
</feature>
<protein>
    <recommendedName>
        <fullName evidence="4">Trehalose operon repressor</fullName>
    </recommendedName>
</protein>
<evidence type="ECO:0000256" key="3">
    <source>
        <dbReference type="ARBA" id="ARBA00023163"/>
    </source>
</evidence>
<evidence type="ECO:0000256" key="4">
    <source>
        <dbReference type="NCBIfam" id="TIGR02404"/>
    </source>
</evidence>
<dbReference type="GO" id="GO:0003700">
    <property type="term" value="F:DNA-binding transcription factor activity"/>
    <property type="evidence" value="ECO:0007669"/>
    <property type="project" value="UniProtKB-UniRule"/>
</dbReference>
<dbReference type="KEGG" id="lmur:CPS94_10470"/>
<dbReference type="InterPro" id="IPR036388">
    <property type="entry name" value="WH-like_DNA-bd_sf"/>
</dbReference>
<gene>
    <name evidence="8" type="primary">treR</name>
    <name evidence="7" type="ORF">CPQ89_04125</name>
    <name evidence="6" type="ORF">CPS94_10470</name>
    <name evidence="8" type="ORF">D6C19_05005</name>
</gene>
<dbReference type="InterPro" id="IPR011663">
    <property type="entry name" value="UTRA"/>
</dbReference>
<evidence type="ECO:0000313" key="7">
    <source>
        <dbReference type="EMBL" id="AWZ40275.1"/>
    </source>
</evidence>
<reference evidence="9 10" key="1">
    <citation type="submission" date="2017-09" db="EMBL/GenBank/DDBJ databases">
        <title>Predominant Lactobacillus spp. isolated from feces of mice subjected to short-term calorie restriction.</title>
        <authorList>
            <person name="Zhang C."/>
            <person name="Zhao L."/>
            <person name="Pan F."/>
        </authorList>
    </citation>
    <scope>NUCLEOTIDE SEQUENCE [LARGE SCALE GENOMIC DNA]</scope>
    <source>
        <strain evidence="7 9">CR141</strain>
        <strain evidence="6 10">CR147</strain>
    </source>
</reference>
<dbReference type="STRING" id="1622.GCA_001953785_00281"/>
<dbReference type="InterPro" id="IPR012770">
    <property type="entry name" value="TreR"/>
</dbReference>
<dbReference type="GeneID" id="48467578"/>
<dbReference type="PROSITE" id="PS50949">
    <property type="entry name" value="HTH_GNTR"/>
    <property type="match status" value="1"/>
</dbReference>
<evidence type="ECO:0000313" key="11">
    <source>
        <dbReference type="Proteomes" id="UP000289316"/>
    </source>
</evidence>
<accession>A0A2Z4VXU4</accession>
<name>A0A2Z4VXU4_9LACO</name>
<dbReference type="AlphaFoldDB" id="A0A2Z4VXU4"/>
<evidence type="ECO:0000256" key="1">
    <source>
        <dbReference type="ARBA" id="ARBA00023015"/>
    </source>
</evidence>
<dbReference type="PRINTS" id="PR00035">
    <property type="entry name" value="HTHGNTR"/>
</dbReference>
<dbReference type="GO" id="GO:0045892">
    <property type="term" value="P:negative regulation of DNA-templated transcription"/>
    <property type="evidence" value="ECO:0007669"/>
    <property type="project" value="TreeGrafter"/>
</dbReference>
<sequence length="239" mass="27016">MALKHEMIANDLAEKIKHQQFCPGDFLPSEKQLSELYGASRETTRKALNHLTELGLIQKLKGKGSLVLDIQKYTFPISGITSFQELNQALGLHAKTKVLRQEKVKAPEYFGKTPITAKKALFIERLRIIDDAPAVLDQDYLLDPPISELPAKVAANSIYAYLEKQLGLEIDYATKEITVEEVPKDIAKRLDLGPNEPAVIVRSLSYLSDTTLFQLTTSYHRPDKFKFIDFARRKKLSTN</sequence>
<dbReference type="SMART" id="SM00866">
    <property type="entry name" value="UTRA"/>
    <property type="match status" value="1"/>
</dbReference>
<dbReference type="OrthoDB" id="9816541at2"/>
<dbReference type="Gene3D" id="1.10.10.10">
    <property type="entry name" value="Winged helix-like DNA-binding domain superfamily/Winged helix DNA-binding domain"/>
    <property type="match status" value="1"/>
</dbReference>
<dbReference type="PANTHER" id="PTHR44846:SF12">
    <property type="entry name" value="HTH-TYPE TRANSCRIPTIONAL REGULATOR TRER"/>
    <property type="match status" value="1"/>
</dbReference>
<evidence type="ECO:0000259" key="5">
    <source>
        <dbReference type="PROSITE" id="PS50949"/>
    </source>
</evidence>
<evidence type="ECO:0000256" key="2">
    <source>
        <dbReference type="ARBA" id="ARBA00023125"/>
    </source>
</evidence>
<dbReference type="SUPFAM" id="SSF46785">
    <property type="entry name" value="Winged helix' DNA-binding domain"/>
    <property type="match status" value="1"/>
</dbReference>
<dbReference type="InterPro" id="IPR000524">
    <property type="entry name" value="Tscrpt_reg_HTH_GntR"/>
</dbReference>